<evidence type="ECO:0000256" key="2">
    <source>
        <dbReference type="ARBA" id="ARBA00022723"/>
    </source>
</evidence>
<comment type="cofactor">
    <cofactor evidence="6">
        <name>Zn(2+)</name>
        <dbReference type="ChEBI" id="CHEBI:29105"/>
    </cofactor>
    <text evidence="6">Binds 1 zinc ion per subunit.</text>
</comment>
<gene>
    <name evidence="8" type="ORF">K8G79_07410</name>
</gene>
<dbReference type="PANTHER" id="PTHR22726:SF1">
    <property type="entry name" value="METALLOENDOPEPTIDASE OMA1, MITOCHONDRIAL"/>
    <property type="match status" value="1"/>
</dbReference>
<keyword evidence="2" id="KW-0479">Metal-binding</keyword>
<name>A0AAJ1EJD9_9BACT</name>
<dbReference type="InterPro" id="IPR036034">
    <property type="entry name" value="PDZ_sf"/>
</dbReference>
<evidence type="ECO:0000256" key="4">
    <source>
        <dbReference type="ARBA" id="ARBA00022833"/>
    </source>
</evidence>
<dbReference type="PANTHER" id="PTHR22726">
    <property type="entry name" value="METALLOENDOPEPTIDASE OMA1"/>
    <property type="match status" value="1"/>
</dbReference>
<keyword evidence="5 6" id="KW-0482">Metalloprotease</keyword>
<dbReference type="Proteomes" id="UP001197609">
    <property type="component" value="Unassembled WGS sequence"/>
</dbReference>
<dbReference type="Pfam" id="PF01435">
    <property type="entry name" value="Peptidase_M48"/>
    <property type="match status" value="1"/>
</dbReference>
<comment type="caution">
    <text evidence="8">The sequence shown here is derived from an EMBL/GenBank/DDBJ whole genome shotgun (WGS) entry which is preliminary data.</text>
</comment>
<proteinExistence type="inferred from homology"/>
<evidence type="ECO:0000256" key="6">
    <source>
        <dbReference type="RuleBase" id="RU003983"/>
    </source>
</evidence>
<keyword evidence="1 6" id="KW-0645">Protease</keyword>
<dbReference type="GO" id="GO:0004222">
    <property type="term" value="F:metalloendopeptidase activity"/>
    <property type="evidence" value="ECO:0007669"/>
    <property type="project" value="InterPro"/>
</dbReference>
<dbReference type="SUPFAM" id="SSF50156">
    <property type="entry name" value="PDZ domain-like"/>
    <property type="match status" value="1"/>
</dbReference>
<keyword evidence="4 6" id="KW-0862">Zinc</keyword>
<organism evidence="8 9">
    <name type="scientific">Candidatus Methylomirabilis tolerans</name>
    <dbReference type="NCBI Taxonomy" id="3123416"/>
    <lineage>
        <taxon>Bacteria</taxon>
        <taxon>Candidatus Methylomirabilota</taxon>
        <taxon>Candidatus Methylomirabilia</taxon>
        <taxon>Candidatus Methylomirabilales</taxon>
        <taxon>Candidatus Methylomirabilaceae</taxon>
        <taxon>Candidatus Methylomirabilis</taxon>
    </lineage>
</organism>
<accession>A0AAJ1EJD9</accession>
<dbReference type="EMBL" id="JAIOIU010000089">
    <property type="protein sequence ID" value="MBZ0159946.1"/>
    <property type="molecule type" value="Genomic_DNA"/>
</dbReference>
<dbReference type="PROSITE" id="PS51257">
    <property type="entry name" value="PROKAR_LIPOPROTEIN"/>
    <property type="match status" value="1"/>
</dbReference>
<dbReference type="CDD" id="cd07342">
    <property type="entry name" value="M48C_Oma1_like"/>
    <property type="match status" value="1"/>
</dbReference>
<sequence>MIDRAAVSFSLLRLIPVVIAMSLALAACGPTLKQVTLPEEAVKAERERQLELALAMMTKRHDRLQTVALPLLIAATPLCEDNAGPLYGIELHDKVFYREKLGEAFEQAAVKQYGLGDGVYVRYVHPTLPGGLSVGDRVHAIDDVPLDHKQAIEAMRILHDRNRAGDPPLSLTIERKGQRMTLTIPTVRACHYPVILVNEDAVNAYADGSKVGITKGMIRFAERDEELALVVGHEIAHNTLGHLRKRMGPALLGTIADLAIAIVTGVRTGVFQEVGGRVFSQAFEAEADYAGLYLVARAGYDITGSAQFWRRMAIEHPGSIQGEFLATHPSAPERFLAIERTSREIEEKRRQGLPLIPERRP</sequence>
<evidence type="ECO:0000256" key="1">
    <source>
        <dbReference type="ARBA" id="ARBA00022670"/>
    </source>
</evidence>
<dbReference type="InterPro" id="IPR001915">
    <property type="entry name" value="Peptidase_M48"/>
</dbReference>
<dbReference type="InterPro" id="IPR051156">
    <property type="entry name" value="Mito/Outer_Membr_Metalloprot"/>
</dbReference>
<comment type="similarity">
    <text evidence="6">Belongs to the peptidase M48 family.</text>
</comment>
<dbReference type="Gene3D" id="3.30.2010.10">
    <property type="entry name" value="Metalloproteases ('zincins'), catalytic domain"/>
    <property type="match status" value="1"/>
</dbReference>
<protein>
    <submittedName>
        <fullName evidence="8">M48 family metalloprotease</fullName>
        <ecNumber evidence="8">3.4.24.-</ecNumber>
    </submittedName>
</protein>
<feature type="domain" description="Peptidase M48" evidence="7">
    <location>
        <begin position="189"/>
        <end position="340"/>
    </location>
</feature>
<evidence type="ECO:0000256" key="3">
    <source>
        <dbReference type="ARBA" id="ARBA00022801"/>
    </source>
</evidence>
<dbReference type="AlphaFoldDB" id="A0AAJ1EJD9"/>
<dbReference type="GO" id="GO:0046872">
    <property type="term" value="F:metal ion binding"/>
    <property type="evidence" value="ECO:0007669"/>
    <property type="project" value="UniProtKB-KW"/>
</dbReference>
<dbReference type="EC" id="3.4.24.-" evidence="8"/>
<dbReference type="GO" id="GO:0051603">
    <property type="term" value="P:proteolysis involved in protein catabolic process"/>
    <property type="evidence" value="ECO:0007669"/>
    <property type="project" value="TreeGrafter"/>
</dbReference>
<evidence type="ECO:0000313" key="9">
    <source>
        <dbReference type="Proteomes" id="UP001197609"/>
    </source>
</evidence>
<evidence type="ECO:0000313" key="8">
    <source>
        <dbReference type="EMBL" id="MBZ0159946.1"/>
    </source>
</evidence>
<dbReference type="GO" id="GO:0016020">
    <property type="term" value="C:membrane"/>
    <property type="evidence" value="ECO:0007669"/>
    <property type="project" value="TreeGrafter"/>
</dbReference>
<evidence type="ECO:0000256" key="5">
    <source>
        <dbReference type="ARBA" id="ARBA00023049"/>
    </source>
</evidence>
<keyword evidence="3 6" id="KW-0378">Hydrolase</keyword>
<reference evidence="8 9" key="1">
    <citation type="journal article" date="2021" name="bioRxiv">
        <title>Unraveling nitrogen, sulfur and carbon metabolic pathways and microbial community transcriptional responses to substrate deprivation and toxicity stresses in a bioreactor mimicking anoxic brackish coastal sediment conditions.</title>
        <authorList>
            <person name="Martins P.D."/>
            <person name="Echeveste M.J."/>
            <person name="Arshad A."/>
            <person name="Kurth J."/>
            <person name="Ouboter H."/>
            <person name="Jetten M.S.M."/>
            <person name="Welte C.U."/>
        </authorList>
    </citation>
    <scope>NUCLEOTIDE SEQUENCE [LARGE SCALE GENOMIC DNA]</scope>
    <source>
        <strain evidence="8">MAG_38</strain>
    </source>
</reference>
<evidence type="ECO:0000259" key="7">
    <source>
        <dbReference type="Pfam" id="PF01435"/>
    </source>
</evidence>